<sequence>MAGPDAPARRAGRLALPILLLASAVSLAGGAAAQASADSATPGNAVASAIRQQVGGKLKDFYRARGYWPLWIVGESPGPQARALVDVIETVDVDGLDPDRYSPDRLRRLIDDADGGNLRALAYLEVALSGALAELVRDMREPRVEIRHLEESLEPTRPKPDAVLRRAALAKSTLEYVRNLGWMSPLYVQLREALRDAVPERGNAAIAVPPGALLKPGASGERVILLRERLGLPPSDLYDEALVERVKRFQAQRGLPADGVAGAKTLAALNHAQAKPPVDRRELLQLNLERARLLPDAWTRHIVVDAAAARLWYYDNGAVQGTMRVVAGTPETQTPMMAGMVRYATLNPYWNVPVDLVRKRIAPKVLAGVPLERQGYEALSDWTANAQVIPASTIDWRGVEAGSVEPRVRELPGKGNSMGSVKFMFPNDLGIYLHDTPQKSLFAKADRHFSNGCVRLEDASRLGQWLFNQPLKPDSSAPEQHVPVPDPVPVYLMYFTASPDGGSVKYVADVYNRDRPALQHLASR</sequence>
<comment type="similarity">
    <text evidence="2">Belongs to the YkuD family.</text>
</comment>
<dbReference type="PANTHER" id="PTHR41533:SF2">
    <property type="entry name" value="BLR7131 PROTEIN"/>
    <property type="match status" value="1"/>
</dbReference>
<dbReference type="Pfam" id="PF01471">
    <property type="entry name" value="PG_binding_1"/>
    <property type="match status" value="1"/>
</dbReference>
<evidence type="ECO:0000259" key="9">
    <source>
        <dbReference type="PROSITE" id="PS52029"/>
    </source>
</evidence>
<dbReference type="InterPro" id="IPR045380">
    <property type="entry name" value="LD_TPept_scaffold_dom"/>
</dbReference>
<dbReference type="SUPFAM" id="SSF47090">
    <property type="entry name" value="PGBD-like"/>
    <property type="match status" value="1"/>
</dbReference>
<dbReference type="AlphaFoldDB" id="A0A245ZDX3"/>
<dbReference type="Proteomes" id="UP000197290">
    <property type="component" value="Unassembled WGS sequence"/>
</dbReference>
<keyword evidence="5 7" id="KW-0573">Peptidoglycan synthesis</keyword>
<evidence type="ECO:0000256" key="3">
    <source>
        <dbReference type="ARBA" id="ARBA00022679"/>
    </source>
</evidence>
<dbReference type="PANTHER" id="PTHR41533">
    <property type="entry name" value="L,D-TRANSPEPTIDASE HI_1667-RELATED"/>
    <property type="match status" value="1"/>
</dbReference>
<name>A0A245ZDX3_9SPHN</name>
<evidence type="ECO:0000313" key="11">
    <source>
        <dbReference type="Proteomes" id="UP000197290"/>
    </source>
</evidence>
<gene>
    <name evidence="10" type="ORF">SPDO_30380</name>
</gene>
<feature type="signal peptide" evidence="8">
    <location>
        <begin position="1"/>
        <end position="28"/>
    </location>
</feature>
<evidence type="ECO:0000256" key="1">
    <source>
        <dbReference type="ARBA" id="ARBA00004752"/>
    </source>
</evidence>
<dbReference type="GO" id="GO:0008360">
    <property type="term" value="P:regulation of cell shape"/>
    <property type="evidence" value="ECO:0007669"/>
    <property type="project" value="UniProtKB-UniRule"/>
</dbReference>
<dbReference type="Gene3D" id="1.10.101.10">
    <property type="entry name" value="PGBD-like superfamily/PGBD"/>
    <property type="match status" value="1"/>
</dbReference>
<feature type="domain" description="L,D-TPase catalytic" evidence="9">
    <location>
        <begin position="300"/>
        <end position="491"/>
    </location>
</feature>
<dbReference type="Pfam" id="PF20142">
    <property type="entry name" value="Scaffold"/>
    <property type="match status" value="1"/>
</dbReference>
<dbReference type="Gene3D" id="2.40.440.10">
    <property type="entry name" value="L,D-transpeptidase catalytic domain-like"/>
    <property type="match status" value="1"/>
</dbReference>
<feature type="active site" description="Nucleophile" evidence="7">
    <location>
        <position position="453"/>
    </location>
</feature>
<evidence type="ECO:0000256" key="6">
    <source>
        <dbReference type="ARBA" id="ARBA00023316"/>
    </source>
</evidence>
<dbReference type="SUPFAM" id="SSF141523">
    <property type="entry name" value="L,D-transpeptidase catalytic domain-like"/>
    <property type="match status" value="1"/>
</dbReference>
<evidence type="ECO:0000313" key="10">
    <source>
        <dbReference type="EMBL" id="OWK27955.1"/>
    </source>
</evidence>
<dbReference type="CDD" id="cd16913">
    <property type="entry name" value="YkuD_like"/>
    <property type="match status" value="1"/>
</dbReference>
<keyword evidence="6 7" id="KW-0961">Cell wall biogenesis/degradation</keyword>
<feature type="chain" id="PRO_5012128240" evidence="8">
    <location>
        <begin position="29"/>
        <end position="524"/>
    </location>
</feature>
<comment type="caution">
    <text evidence="10">The sequence shown here is derived from an EMBL/GenBank/DDBJ whole genome shotgun (WGS) entry which is preliminary data.</text>
</comment>
<evidence type="ECO:0000256" key="4">
    <source>
        <dbReference type="ARBA" id="ARBA00022960"/>
    </source>
</evidence>
<dbReference type="GO" id="GO:0071555">
    <property type="term" value="P:cell wall organization"/>
    <property type="evidence" value="ECO:0007669"/>
    <property type="project" value="UniProtKB-UniRule"/>
</dbReference>
<evidence type="ECO:0000256" key="5">
    <source>
        <dbReference type="ARBA" id="ARBA00022984"/>
    </source>
</evidence>
<dbReference type="InterPro" id="IPR002477">
    <property type="entry name" value="Peptidoglycan-bd-like"/>
</dbReference>
<comment type="pathway">
    <text evidence="1 7">Cell wall biogenesis; peptidoglycan biosynthesis.</text>
</comment>
<protein>
    <submittedName>
        <fullName evidence="10">Murein L,D-transpeptidase</fullName>
    </submittedName>
</protein>
<dbReference type="Pfam" id="PF03734">
    <property type="entry name" value="YkuD"/>
    <property type="match status" value="1"/>
</dbReference>
<keyword evidence="8" id="KW-0732">Signal</keyword>
<evidence type="ECO:0000256" key="7">
    <source>
        <dbReference type="PROSITE-ProRule" id="PRU01373"/>
    </source>
</evidence>
<dbReference type="GO" id="GO:0009252">
    <property type="term" value="P:peptidoglycan biosynthetic process"/>
    <property type="evidence" value="ECO:0007669"/>
    <property type="project" value="UniProtKB-UniPathway"/>
</dbReference>
<keyword evidence="3" id="KW-0808">Transferase</keyword>
<proteinExistence type="inferred from homology"/>
<dbReference type="GO" id="GO:0016740">
    <property type="term" value="F:transferase activity"/>
    <property type="evidence" value="ECO:0007669"/>
    <property type="project" value="UniProtKB-KW"/>
</dbReference>
<dbReference type="InterPro" id="IPR005490">
    <property type="entry name" value="LD_TPept_cat_dom"/>
</dbReference>
<keyword evidence="4 7" id="KW-0133">Cell shape</keyword>
<feature type="active site" description="Proton donor/acceptor" evidence="7">
    <location>
        <position position="434"/>
    </location>
</feature>
<reference evidence="10 11" key="1">
    <citation type="submission" date="2017-03" db="EMBL/GenBank/DDBJ databases">
        <title>Genome sequence of Sphingomonas dokdonensis DSM 21029.</title>
        <authorList>
            <person name="Poehlein A."/>
            <person name="Wuebbeler J.H."/>
            <person name="Steinbuechel A."/>
            <person name="Daniel R."/>
        </authorList>
    </citation>
    <scope>NUCLEOTIDE SEQUENCE [LARGE SCALE GENOMIC DNA]</scope>
    <source>
        <strain evidence="10 11">DSM 21029</strain>
    </source>
</reference>
<keyword evidence="11" id="KW-1185">Reference proteome</keyword>
<dbReference type="InterPro" id="IPR036366">
    <property type="entry name" value="PGBDSf"/>
</dbReference>
<dbReference type="InterPro" id="IPR036365">
    <property type="entry name" value="PGBD-like_sf"/>
</dbReference>
<dbReference type="PROSITE" id="PS52029">
    <property type="entry name" value="LD_TPASE"/>
    <property type="match status" value="1"/>
</dbReference>
<dbReference type="InterPro" id="IPR052905">
    <property type="entry name" value="LD-transpeptidase_YkuD-like"/>
</dbReference>
<organism evidence="10 11">
    <name type="scientific">Sphingomonas dokdonensis</name>
    <dbReference type="NCBI Taxonomy" id="344880"/>
    <lineage>
        <taxon>Bacteria</taxon>
        <taxon>Pseudomonadati</taxon>
        <taxon>Pseudomonadota</taxon>
        <taxon>Alphaproteobacteria</taxon>
        <taxon>Sphingomonadales</taxon>
        <taxon>Sphingomonadaceae</taxon>
        <taxon>Sphingomonas</taxon>
    </lineage>
</organism>
<dbReference type="GO" id="GO:0004180">
    <property type="term" value="F:carboxypeptidase activity"/>
    <property type="evidence" value="ECO:0007669"/>
    <property type="project" value="UniProtKB-ARBA"/>
</dbReference>
<evidence type="ECO:0000256" key="8">
    <source>
        <dbReference type="SAM" id="SignalP"/>
    </source>
</evidence>
<accession>A0A245ZDX3</accession>
<dbReference type="EMBL" id="NBBI01000008">
    <property type="protein sequence ID" value="OWK27955.1"/>
    <property type="molecule type" value="Genomic_DNA"/>
</dbReference>
<evidence type="ECO:0000256" key="2">
    <source>
        <dbReference type="ARBA" id="ARBA00005992"/>
    </source>
</evidence>
<dbReference type="UniPathway" id="UPA00219"/>
<dbReference type="InterPro" id="IPR038063">
    <property type="entry name" value="Transpep_catalytic_dom"/>
</dbReference>